<dbReference type="EMBL" id="CAADFE010000041">
    <property type="protein sequence ID" value="VFJ72935.1"/>
    <property type="molecule type" value="Genomic_DNA"/>
</dbReference>
<evidence type="ECO:0000259" key="1">
    <source>
        <dbReference type="Pfam" id="PF12762"/>
    </source>
</evidence>
<reference evidence="2" key="1">
    <citation type="submission" date="2019-02" db="EMBL/GenBank/DDBJ databases">
        <authorList>
            <person name="Gruber-Vodicka R. H."/>
            <person name="Seah K. B. B."/>
        </authorList>
    </citation>
    <scope>NUCLEOTIDE SEQUENCE</scope>
    <source>
        <strain evidence="2">BECK_BZ131</strain>
    </source>
</reference>
<name>A0A450TVE2_9GAMM</name>
<feature type="domain" description="ISXO2-like transposase" evidence="1">
    <location>
        <begin position="29"/>
        <end position="73"/>
    </location>
</feature>
<proteinExistence type="predicted"/>
<dbReference type="InterPro" id="IPR024445">
    <property type="entry name" value="Tnp_ISXO2-like"/>
</dbReference>
<dbReference type="AlphaFoldDB" id="A0A450TVE2"/>
<accession>A0A450TVE2</accession>
<dbReference type="Pfam" id="PF12762">
    <property type="entry name" value="DDE_Tnp_IS1595"/>
    <property type="match status" value="1"/>
</dbReference>
<gene>
    <name evidence="2" type="ORF">BECKFW1821C_GA0114237_10411</name>
</gene>
<evidence type="ECO:0000313" key="2">
    <source>
        <dbReference type="EMBL" id="VFJ72935.1"/>
    </source>
</evidence>
<protein>
    <submittedName>
        <fullName evidence="2">ISXO2-like transposase domain-containing protein</fullName>
    </submittedName>
</protein>
<sequence>MCTHLLLHHLYRLYRYMVALMSPDPKQFVNEMAHTNGIESVWAVLKRGYNGIYHHMSVKHLSRYVDEFTFRLNQGNVKVHTMARIASMAKGMFGKRLTYKDLIK</sequence>
<organism evidence="2">
    <name type="scientific">Candidatus Kentrum sp. FW</name>
    <dbReference type="NCBI Taxonomy" id="2126338"/>
    <lineage>
        <taxon>Bacteria</taxon>
        <taxon>Pseudomonadati</taxon>
        <taxon>Pseudomonadota</taxon>
        <taxon>Gammaproteobacteria</taxon>
        <taxon>Candidatus Kentrum</taxon>
    </lineage>
</organism>